<comment type="catalytic activity">
    <reaction evidence="1">
        <text>ATP + protein L-histidine = ADP + protein N-phospho-L-histidine.</text>
        <dbReference type="EC" id="2.7.13.3"/>
    </reaction>
</comment>
<protein>
    <recommendedName>
        <fullName evidence="3">histidine kinase</fullName>
        <ecNumber evidence="3">2.7.13.3</ecNumber>
    </recommendedName>
</protein>
<evidence type="ECO:0000256" key="11">
    <source>
        <dbReference type="ARBA" id="ARBA00022989"/>
    </source>
</evidence>
<dbReference type="FunFam" id="3.30.565.10:FF:000006">
    <property type="entry name" value="Sensor histidine kinase WalK"/>
    <property type="match status" value="1"/>
</dbReference>
<evidence type="ECO:0000256" key="1">
    <source>
        <dbReference type="ARBA" id="ARBA00000085"/>
    </source>
</evidence>
<evidence type="ECO:0000256" key="9">
    <source>
        <dbReference type="ARBA" id="ARBA00022777"/>
    </source>
</evidence>
<dbReference type="InterPro" id="IPR004358">
    <property type="entry name" value="Sig_transdc_His_kin-like_C"/>
</dbReference>
<dbReference type="SMART" id="SM00304">
    <property type="entry name" value="HAMP"/>
    <property type="match status" value="1"/>
</dbReference>
<reference evidence="17 18" key="1">
    <citation type="submission" date="2017-02" db="EMBL/GenBank/DDBJ databases">
        <authorList>
            <person name="Peterson S.W."/>
        </authorList>
    </citation>
    <scope>NUCLEOTIDE SEQUENCE [LARGE SCALE GENOMIC DNA]</scope>
    <source>
        <strain evidence="17 18">M1</strain>
    </source>
</reference>
<evidence type="ECO:0000256" key="7">
    <source>
        <dbReference type="ARBA" id="ARBA00022692"/>
    </source>
</evidence>
<dbReference type="CDD" id="cd06225">
    <property type="entry name" value="HAMP"/>
    <property type="match status" value="1"/>
</dbReference>
<dbReference type="EMBL" id="FUZT01000001">
    <property type="protein sequence ID" value="SKC37052.1"/>
    <property type="molecule type" value="Genomic_DNA"/>
</dbReference>
<dbReference type="SUPFAM" id="SSF158472">
    <property type="entry name" value="HAMP domain-like"/>
    <property type="match status" value="1"/>
</dbReference>
<dbReference type="InterPro" id="IPR003661">
    <property type="entry name" value="HisK_dim/P_dom"/>
</dbReference>
<dbReference type="SMART" id="SM00388">
    <property type="entry name" value="HisKA"/>
    <property type="match status" value="1"/>
</dbReference>
<dbReference type="SUPFAM" id="SSF55874">
    <property type="entry name" value="ATPase domain of HSP90 chaperone/DNA topoisomerase II/histidine kinase"/>
    <property type="match status" value="1"/>
</dbReference>
<gene>
    <name evidence="17" type="ORF">SAMN02194393_00240</name>
</gene>
<dbReference type="SMART" id="SM00387">
    <property type="entry name" value="HATPase_c"/>
    <property type="match status" value="1"/>
</dbReference>
<accession>A0A1T5IDG5</accession>
<dbReference type="PRINTS" id="PR00344">
    <property type="entry name" value="BCTRLSENSOR"/>
</dbReference>
<dbReference type="GO" id="GO:0000155">
    <property type="term" value="F:phosphorelay sensor kinase activity"/>
    <property type="evidence" value="ECO:0007669"/>
    <property type="project" value="InterPro"/>
</dbReference>
<dbReference type="PANTHER" id="PTHR45528">
    <property type="entry name" value="SENSOR HISTIDINE KINASE CPXA"/>
    <property type="match status" value="1"/>
</dbReference>
<evidence type="ECO:0000256" key="2">
    <source>
        <dbReference type="ARBA" id="ARBA00004651"/>
    </source>
</evidence>
<dbReference type="EC" id="2.7.13.3" evidence="3"/>
<dbReference type="OrthoDB" id="335833at2"/>
<proteinExistence type="predicted"/>
<dbReference type="GO" id="GO:0005886">
    <property type="term" value="C:plasma membrane"/>
    <property type="evidence" value="ECO:0007669"/>
    <property type="project" value="UniProtKB-SubCell"/>
</dbReference>
<dbReference type="PROSITE" id="PS50109">
    <property type="entry name" value="HIS_KIN"/>
    <property type="match status" value="1"/>
</dbReference>
<keyword evidence="9" id="KW-0418">Kinase</keyword>
<dbReference type="Pfam" id="PF00672">
    <property type="entry name" value="HAMP"/>
    <property type="match status" value="1"/>
</dbReference>
<keyword evidence="8" id="KW-0547">Nucleotide-binding</keyword>
<dbReference type="RefSeq" id="WP_079488719.1">
    <property type="nucleotide sequence ID" value="NZ_FUZT01000001.1"/>
</dbReference>
<evidence type="ECO:0000256" key="6">
    <source>
        <dbReference type="ARBA" id="ARBA00022679"/>
    </source>
</evidence>
<keyword evidence="18" id="KW-1185">Reference proteome</keyword>
<evidence type="ECO:0000256" key="12">
    <source>
        <dbReference type="ARBA" id="ARBA00023012"/>
    </source>
</evidence>
<dbReference type="GO" id="GO:0005524">
    <property type="term" value="F:ATP binding"/>
    <property type="evidence" value="ECO:0007669"/>
    <property type="project" value="UniProtKB-KW"/>
</dbReference>
<dbReference type="PANTHER" id="PTHR45528:SF1">
    <property type="entry name" value="SENSOR HISTIDINE KINASE CPXA"/>
    <property type="match status" value="1"/>
</dbReference>
<dbReference type="Pfam" id="PF00512">
    <property type="entry name" value="HisKA"/>
    <property type="match status" value="1"/>
</dbReference>
<keyword evidence="10" id="KW-0067">ATP-binding</keyword>
<name>A0A1T5IDG5_9FIRM</name>
<dbReference type="STRING" id="36842.SAMN02194393_00240"/>
<dbReference type="FunFam" id="1.10.287.130:FF:000001">
    <property type="entry name" value="Two-component sensor histidine kinase"/>
    <property type="match status" value="1"/>
</dbReference>
<dbReference type="InterPro" id="IPR003594">
    <property type="entry name" value="HATPase_dom"/>
</dbReference>
<dbReference type="CDD" id="cd00082">
    <property type="entry name" value="HisKA"/>
    <property type="match status" value="1"/>
</dbReference>
<evidence type="ECO:0000259" key="16">
    <source>
        <dbReference type="PROSITE" id="PS50885"/>
    </source>
</evidence>
<dbReference type="CDD" id="cd00075">
    <property type="entry name" value="HATPase"/>
    <property type="match status" value="1"/>
</dbReference>
<keyword evidence="5" id="KW-0597">Phosphoprotein</keyword>
<sequence>MKFGIREKLFFSFTIVIVLPLIIISILLYYFTIQLENDPRIRDLEKVKLGRYEIVDIIEDNYSLISQDEKLYKIIKPLLEKYQLNLAIQDLDGYILFDSENIRGVLNNTEKYESSEESRVKTKTVVNMFHNNQKISRAIFYKYRDEKAIADKARQYRFFTYGFGIICVTGLIVLLTWYMSGTILKPLKELSKATDNIANGNLDYEIKYNRNDEIGKFCMGFNTMRIKLKESLENQVKYEKSRKELIASISHELRTPLTSIKGYVEGLEEGIASNKEMFERYISVIKDKTEKLDHLIDDLFQYSQMELGKLHMNIVTVDSRELFQDIFKSLENEFIDDIISFTVQRPFPKANIMVDRYRISQVIDNIIQNARRYIDDNGRITAGANLKDKYIEVYIKDNGKGIKKEDLENIFEKFYRGEKSRARKYGGVGLGLSICKYIIEAHGGRLWVESKEGEGSTFYFTIPL</sequence>
<keyword evidence="6" id="KW-0808">Transferase</keyword>
<evidence type="ECO:0000256" key="8">
    <source>
        <dbReference type="ARBA" id="ARBA00022741"/>
    </source>
</evidence>
<evidence type="ECO:0000256" key="5">
    <source>
        <dbReference type="ARBA" id="ARBA00022553"/>
    </source>
</evidence>
<dbReference type="Gene3D" id="1.10.287.130">
    <property type="match status" value="1"/>
</dbReference>
<evidence type="ECO:0000256" key="14">
    <source>
        <dbReference type="SAM" id="Phobius"/>
    </source>
</evidence>
<dbReference type="InterPro" id="IPR036890">
    <property type="entry name" value="HATPase_C_sf"/>
</dbReference>
<keyword evidence="13 14" id="KW-0472">Membrane</keyword>
<evidence type="ECO:0000259" key="15">
    <source>
        <dbReference type="PROSITE" id="PS50109"/>
    </source>
</evidence>
<dbReference type="InterPro" id="IPR003660">
    <property type="entry name" value="HAMP_dom"/>
</dbReference>
<keyword evidence="7 14" id="KW-0812">Transmembrane</keyword>
<evidence type="ECO:0000313" key="18">
    <source>
        <dbReference type="Proteomes" id="UP000190285"/>
    </source>
</evidence>
<dbReference type="Proteomes" id="UP000190285">
    <property type="component" value="Unassembled WGS sequence"/>
</dbReference>
<dbReference type="AlphaFoldDB" id="A0A1T5IDG5"/>
<evidence type="ECO:0000256" key="4">
    <source>
        <dbReference type="ARBA" id="ARBA00022475"/>
    </source>
</evidence>
<feature type="transmembrane region" description="Helical" evidence="14">
    <location>
        <begin position="12"/>
        <end position="32"/>
    </location>
</feature>
<keyword evidence="11 14" id="KW-1133">Transmembrane helix</keyword>
<feature type="transmembrane region" description="Helical" evidence="14">
    <location>
        <begin position="158"/>
        <end position="179"/>
    </location>
</feature>
<dbReference type="Pfam" id="PF02518">
    <property type="entry name" value="HATPase_c"/>
    <property type="match status" value="1"/>
</dbReference>
<dbReference type="Gene3D" id="3.30.565.10">
    <property type="entry name" value="Histidine kinase-like ATPase, C-terminal domain"/>
    <property type="match status" value="1"/>
</dbReference>
<organism evidence="17 18">
    <name type="scientific">Maledivibacter halophilus</name>
    <dbReference type="NCBI Taxonomy" id="36842"/>
    <lineage>
        <taxon>Bacteria</taxon>
        <taxon>Bacillati</taxon>
        <taxon>Bacillota</taxon>
        <taxon>Clostridia</taxon>
        <taxon>Peptostreptococcales</taxon>
        <taxon>Caminicellaceae</taxon>
        <taxon>Maledivibacter</taxon>
    </lineage>
</organism>
<dbReference type="InterPro" id="IPR050398">
    <property type="entry name" value="HssS/ArlS-like"/>
</dbReference>
<evidence type="ECO:0000256" key="13">
    <source>
        <dbReference type="ARBA" id="ARBA00023136"/>
    </source>
</evidence>
<evidence type="ECO:0000256" key="3">
    <source>
        <dbReference type="ARBA" id="ARBA00012438"/>
    </source>
</evidence>
<keyword evidence="12" id="KW-0902">Two-component regulatory system</keyword>
<feature type="domain" description="HAMP" evidence="16">
    <location>
        <begin position="181"/>
        <end position="233"/>
    </location>
</feature>
<keyword evidence="4" id="KW-1003">Cell membrane</keyword>
<comment type="subcellular location">
    <subcellularLocation>
        <location evidence="2">Cell membrane</location>
        <topology evidence="2">Multi-pass membrane protein</topology>
    </subcellularLocation>
</comment>
<evidence type="ECO:0000313" key="17">
    <source>
        <dbReference type="EMBL" id="SKC37052.1"/>
    </source>
</evidence>
<feature type="domain" description="Histidine kinase" evidence="15">
    <location>
        <begin position="248"/>
        <end position="464"/>
    </location>
</feature>
<evidence type="ECO:0000256" key="10">
    <source>
        <dbReference type="ARBA" id="ARBA00022840"/>
    </source>
</evidence>
<dbReference type="InterPro" id="IPR005467">
    <property type="entry name" value="His_kinase_dom"/>
</dbReference>
<dbReference type="Gene3D" id="6.10.340.10">
    <property type="match status" value="1"/>
</dbReference>
<dbReference type="PROSITE" id="PS50885">
    <property type="entry name" value="HAMP"/>
    <property type="match status" value="1"/>
</dbReference>
<dbReference type="SUPFAM" id="SSF47384">
    <property type="entry name" value="Homodimeric domain of signal transducing histidine kinase"/>
    <property type="match status" value="1"/>
</dbReference>
<dbReference type="InterPro" id="IPR036097">
    <property type="entry name" value="HisK_dim/P_sf"/>
</dbReference>